<dbReference type="SUPFAM" id="SSF51182">
    <property type="entry name" value="RmlC-like cupins"/>
    <property type="match status" value="1"/>
</dbReference>
<evidence type="ECO:0000256" key="9">
    <source>
        <dbReference type="ARBA" id="ARBA00023004"/>
    </source>
</evidence>
<dbReference type="OrthoDB" id="1689029at2759"/>
<evidence type="ECO:0000256" key="11">
    <source>
        <dbReference type="PIRSR" id="PIRSR605708-1"/>
    </source>
</evidence>
<organism evidence="15 16">
    <name type="scientific">Fusarium agapanthi</name>
    <dbReference type="NCBI Taxonomy" id="1803897"/>
    <lineage>
        <taxon>Eukaryota</taxon>
        <taxon>Fungi</taxon>
        <taxon>Dikarya</taxon>
        <taxon>Ascomycota</taxon>
        <taxon>Pezizomycotina</taxon>
        <taxon>Sordariomycetes</taxon>
        <taxon>Hypocreomycetidae</taxon>
        <taxon>Hypocreales</taxon>
        <taxon>Nectriaceae</taxon>
        <taxon>Fusarium</taxon>
        <taxon>Fusarium fujikuroi species complex</taxon>
    </lineage>
</organism>
<keyword evidence="9 12" id="KW-0408">Iron</keyword>
<dbReference type="GO" id="GO:0046872">
    <property type="term" value="F:metal ion binding"/>
    <property type="evidence" value="ECO:0007669"/>
    <property type="project" value="UniProtKB-KW"/>
</dbReference>
<keyword evidence="16" id="KW-1185">Reference proteome</keyword>
<dbReference type="GO" id="GO:0004411">
    <property type="term" value="F:homogentisate 1,2-dioxygenase activity"/>
    <property type="evidence" value="ECO:0007669"/>
    <property type="project" value="UniProtKB-EC"/>
</dbReference>
<dbReference type="FunFam" id="2.60.120.10:FF:000034">
    <property type="entry name" value="Homogentisate 1,2-dioxygenase"/>
    <property type="match status" value="1"/>
</dbReference>
<dbReference type="GO" id="GO:0005737">
    <property type="term" value="C:cytoplasm"/>
    <property type="evidence" value="ECO:0007669"/>
    <property type="project" value="TreeGrafter"/>
</dbReference>
<keyword evidence="8" id="KW-0560">Oxidoreductase</keyword>
<dbReference type="PANTHER" id="PTHR11056">
    <property type="entry name" value="HOMOGENTISATE 1,2-DIOXYGENASE"/>
    <property type="match status" value="1"/>
</dbReference>
<dbReference type="Pfam" id="PF20510">
    <property type="entry name" value="HgmA_N"/>
    <property type="match status" value="1"/>
</dbReference>
<dbReference type="Pfam" id="PF04209">
    <property type="entry name" value="HgmA_C"/>
    <property type="match status" value="1"/>
</dbReference>
<feature type="active site" description="Proton acceptor" evidence="11">
    <location>
        <position position="306"/>
    </location>
</feature>
<keyword evidence="6" id="KW-0828">Tyrosine catabolism</keyword>
<evidence type="ECO:0000256" key="6">
    <source>
        <dbReference type="ARBA" id="ARBA00022878"/>
    </source>
</evidence>
<evidence type="ECO:0000256" key="4">
    <source>
        <dbReference type="ARBA" id="ARBA00013127"/>
    </source>
</evidence>
<dbReference type="CDD" id="cd07000">
    <property type="entry name" value="cupin_HGO_N"/>
    <property type="match status" value="1"/>
</dbReference>
<evidence type="ECO:0000256" key="10">
    <source>
        <dbReference type="ARBA" id="ARBA00023232"/>
    </source>
</evidence>
<evidence type="ECO:0000313" key="15">
    <source>
        <dbReference type="EMBL" id="KAF4495759.1"/>
    </source>
</evidence>
<proteinExistence type="inferred from homology"/>
<feature type="binding site" evidence="12">
    <location>
        <position position="385"/>
    </location>
    <ligand>
        <name>Fe cation</name>
        <dbReference type="ChEBI" id="CHEBI:24875"/>
    </ligand>
</feature>
<evidence type="ECO:0000256" key="5">
    <source>
        <dbReference type="ARBA" id="ARBA00022723"/>
    </source>
</evidence>
<accession>A0A9P5B5Q6</accession>
<comment type="cofactor">
    <cofactor evidence="1 12">
        <name>Fe cation</name>
        <dbReference type="ChEBI" id="CHEBI:24875"/>
    </cofactor>
</comment>
<feature type="domain" description="Homogentisate 1,2-dioxygenase C-terminal" evidence="13">
    <location>
        <begin position="295"/>
        <end position="449"/>
    </location>
</feature>
<dbReference type="GO" id="GO:0006572">
    <property type="term" value="P:L-tyrosine catabolic process"/>
    <property type="evidence" value="ECO:0007669"/>
    <property type="project" value="UniProtKB-KW"/>
</dbReference>
<evidence type="ECO:0000256" key="1">
    <source>
        <dbReference type="ARBA" id="ARBA00001962"/>
    </source>
</evidence>
<feature type="binding site" evidence="12">
    <location>
        <position position="355"/>
    </location>
    <ligand>
        <name>Fe cation</name>
        <dbReference type="ChEBI" id="CHEBI:24875"/>
    </ligand>
</feature>
<dbReference type="InterPro" id="IPR011051">
    <property type="entry name" value="RmlC_Cupin_sf"/>
</dbReference>
<evidence type="ECO:0000256" key="12">
    <source>
        <dbReference type="PIRSR" id="PIRSR605708-2"/>
    </source>
</evidence>
<evidence type="ECO:0000256" key="3">
    <source>
        <dbReference type="ARBA" id="ARBA00007757"/>
    </source>
</evidence>
<dbReference type="AlphaFoldDB" id="A0A9P5B5Q6"/>
<dbReference type="EMBL" id="LUFC02000611">
    <property type="protein sequence ID" value="KAF4495759.1"/>
    <property type="molecule type" value="Genomic_DNA"/>
</dbReference>
<dbReference type="InterPro" id="IPR014710">
    <property type="entry name" value="RmlC-like_jellyroll"/>
</dbReference>
<evidence type="ECO:0000256" key="2">
    <source>
        <dbReference type="ARBA" id="ARBA00004704"/>
    </source>
</evidence>
<evidence type="ECO:0000259" key="13">
    <source>
        <dbReference type="Pfam" id="PF04209"/>
    </source>
</evidence>
<dbReference type="Proteomes" id="UP000737391">
    <property type="component" value="Unassembled WGS sequence"/>
</dbReference>
<dbReference type="InterPro" id="IPR046451">
    <property type="entry name" value="HgmA_C"/>
</dbReference>
<dbReference type="EC" id="1.13.11.5" evidence="4"/>
<feature type="binding site" evidence="12">
    <location>
        <position position="385"/>
    </location>
    <ligand>
        <name>homogentisate</name>
        <dbReference type="ChEBI" id="CHEBI:16169"/>
    </ligand>
</feature>
<feature type="binding site" evidence="12">
    <location>
        <position position="349"/>
    </location>
    <ligand>
        <name>Fe cation</name>
        <dbReference type="ChEBI" id="CHEBI:24875"/>
    </ligand>
</feature>
<dbReference type="PANTHER" id="PTHR11056:SF5">
    <property type="entry name" value="HOMOGENTISATE 1,2-DIOXYGENASE"/>
    <property type="match status" value="1"/>
</dbReference>
<evidence type="ECO:0000256" key="7">
    <source>
        <dbReference type="ARBA" id="ARBA00022964"/>
    </source>
</evidence>
<evidence type="ECO:0000259" key="14">
    <source>
        <dbReference type="Pfam" id="PF20510"/>
    </source>
</evidence>
<comment type="pathway">
    <text evidence="2">Amino-acid degradation; L-phenylalanine degradation; acetoacetate and fumarate from L-phenylalanine: step 4/6.</text>
</comment>
<gene>
    <name evidence="15" type="ORF">FAGAP_8089</name>
</gene>
<dbReference type="GO" id="GO:0006559">
    <property type="term" value="P:L-phenylalanine catabolic process"/>
    <property type="evidence" value="ECO:0007669"/>
    <property type="project" value="UniProtKB-KW"/>
</dbReference>
<evidence type="ECO:0000313" key="16">
    <source>
        <dbReference type="Proteomes" id="UP000737391"/>
    </source>
</evidence>
<sequence>MVTAIKRREPATDPQKVFNYTDLQRTKPTRENDPYEYQAGWDRGFGLYTEGITYSAFAAPRGLNMSTYMYRARPSAAHQGYSSIETKSHIENCFLSLNPKVEPLYQQAEWSPFPLPKDYEIIDFTDGLHTLAGSGDPNFRQGIAVYVYMINTSMVNKAYCNTDGDFLITPQLGIIDIQTEMSRLFVQPGEICVIQRGVRFRINLAEGVPVARGHIAEVWGSMWELPDLGPVGGHGLANPRDFLYPVALIDEDLHVPFKIVIKNNGKHVVISQDHSPFDVVAWYGNAVPYKYDLTKFASQNSTSIDHTDPSINTVLTAKSFDPHIPFADYLWFGPRLDVASNSLRAPYYHRNSATEMLACIYGAGLGRSNDFLPGGCSYEGGHTPHGGFGEEYITESILQHSEPRRILENQMTIMVESSRTFLFTEYAREICGVLHKQATDYRVWDNLPDRFSTHPLTKQLLERAAKDKANQKKAVDYYHSVQLLDVKGQPTHVLPHDTDGHAKISAVDEAVWN</sequence>
<feature type="domain" description="Homogentisate 1,2-dioxygenase N-terminal" evidence="14">
    <location>
        <begin position="43"/>
        <end position="293"/>
    </location>
</feature>
<keyword evidence="10" id="KW-0585">Phenylalanine catabolism</keyword>
<keyword evidence="7" id="KW-0223">Dioxygenase</keyword>
<comment type="similarity">
    <text evidence="3">Belongs to the homogentisate dioxygenase family.</text>
</comment>
<reference evidence="15" key="1">
    <citation type="submission" date="2020-01" db="EMBL/GenBank/DDBJ databases">
        <title>Identification and distribution of gene clusters putatively required for synthesis of sphingolipid metabolism inhibitors in phylogenetically diverse species of the filamentous fungus Fusarium.</title>
        <authorList>
            <person name="Kim H.-S."/>
            <person name="Busman M."/>
            <person name="Brown D.W."/>
            <person name="Divon H."/>
            <person name="Uhlig S."/>
            <person name="Proctor R.H."/>
        </authorList>
    </citation>
    <scope>NUCLEOTIDE SEQUENCE</scope>
    <source>
        <strain evidence="15">NRRL 31653</strain>
    </source>
</reference>
<dbReference type="InterPro" id="IPR046452">
    <property type="entry name" value="HgmA_N"/>
</dbReference>
<keyword evidence="5 12" id="KW-0479">Metal-binding</keyword>
<name>A0A9P5B5Q6_9HYPO</name>
<evidence type="ECO:0000256" key="8">
    <source>
        <dbReference type="ARBA" id="ARBA00023002"/>
    </source>
</evidence>
<dbReference type="InterPro" id="IPR005708">
    <property type="entry name" value="Homogentis_dOase"/>
</dbReference>
<dbReference type="Gene3D" id="2.60.120.10">
    <property type="entry name" value="Jelly Rolls"/>
    <property type="match status" value="1"/>
</dbReference>
<protein>
    <recommendedName>
        <fullName evidence="4">homogentisate 1,2-dioxygenase</fullName>
        <ecNumber evidence="4">1.13.11.5</ecNumber>
    </recommendedName>
</protein>
<comment type="caution">
    <text evidence="15">The sequence shown here is derived from an EMBL/GenBank/DDBJ whole genome shotgun (WGS) entry which is preliminary data.</text>
</comment>